<dbReference type="InterPro" id="IPR004919">
    <property type="entry name" value="GmrSD_N"/>
</dbReference>
<dbReference type="PANTHER" id="PTHR39639:SF1">
    <property type="entry name" value="DUF262 DOMAIN-CONTAINING PROTEIN"/>
    <property type="match status" value="1"/>
</dbReference>
<feature type="domain" description="GmrSD restriction endonucleases N-terminal" evidence="1">
    <location>
        <begin position="29"/>
        <end position="184"/>
    </location>
</feature>
<sequence>MSLQEEIDKHRRNIKTDSYSMSIGELMSLYEHKEIEIRPDFQRYFRWSNYQKSSFIESIVLGIPIPPIFVSQGNDGVWEVIDGLQRLSTIYEFVGILRDKHPDKDTDFYILDSTMYLPSLKGKKWDDPDDQENSLTPTQRLLIKRAKITVNIVLPESDRIIKYELFQRLNTRGSIATPQEVRNCMALMLDKNLYNVMRSLAERDTFKNCIALSDRLYEEQYDMELVLRFMLLFDRDDENLENMKGDVSDLLTKEMRDKTIDNNWNFGDIETAFDVTFKILHETMGDNSFKRYKLEDDRFLGGFLLSAYEVIALGIGYHYKNPLHKDRVCDRIKGIWSNPTYRHNSGAGVNATRRLPHLIKLGREVFSPL</sequence>
<dbReference type="AlphaFoldDB" id="A0A9P1KHP5"/>
<dbReference type="PANTHER" id="PTHR39639">
    <property type="entry name" value="CHROMOSOME 16, WHOLE GENOME SHOTGUN SEQUENCE"/>
    <property type="match status" value="1"/>
</dbReference>
<dbReference type="Proteomes" id="UP000032946">
    <property type="component" value="Chromosome"/>
</dbReference>
<evidence type="ECO:0000259" key="1">
    <source>
        <dbReference type="Pfam" id="PF03235"/>
    </source>
</evidence>
<accession>A0A9P1KHP5</accession>
<evidence type="ECO:0000313" key="3">
    <source>
        <dbReference type="Proteomes" id="UP000032946"/>
    </source>
</evidence>
<reference evidence="2 3" key="1">
    <citation type="submission" date="2014-02" db="EMBL/GenBank/DDBJ databases">
        <authorList>
            <person name="Genoscope - CEA"/>
        </authorList>
    </citation>
    <scope>NUCLEOTIDE SEQUENCE [LARGE SCALE GENOMIC DNA]</scope>
    <source>
        <strain evidence="2 3">PCC 8005</strain>
    </source>
</reference>
<keyword evidence="3" id="KW-1185">Reference proteome</keyword>
<gene>
    <name evidence="2" type="ORF">ARTHRO_40957</name>
</gene>
<evidence type="ECO:0000313" key="2">
    <source>
        <dbReference type="EMBL" id="CDM96548.1"/>
    </source>
</evidence>
<dbReference type="Pfam" id="PF03235">
    <property type="entry name" value="GmrSD_N"/>
    <property type="match status" value="1"/>
</dbReference>
<organism evidence="2 3">
    <name type="scientific">Limnospira indica PCC 8005</name>
    <dbReference type="NCBI Taxonomy" id="376219"/>
    <lineage>
        <taxon>Bacteria</taxon>
        <taxon>Bacillati</taxon>
        <taxon>Cyanobacteriota</taxon>
        <taxon>Cyanophyceae</taxon>
        <taxon>Oscillatoriophycideae</taxon>
        <taxon>Oscillatoriales</taxon>
        <taxon>Sirenicapillariaceae</taxon>
        <taxon>Limnospira</taxon>
    </lineage>
</organism>
<proteinExistence type="predicted"/>
<dbReference type="EMBL" id="FO818640">
    <property type="protein sequence ID" value="CDM96548.1"/>
    <property type="molecule type" value="Genomic_DNA"/>
</dbReference>
<dbReference type="RefSeq" id="WP_008052369.1">
    <property type="nucleotide sequence ID" value="NZ_FO818640.1"/>
</dbReference>
<protein>
    <recommendedName>
        <fullName evidence="1">GmrSD restriction endonucleases N-terminal domain-containing protein</fullName>
    </recommendedName>
</protein>
<name>A0A9P1KHP5_9CYAN</name>